<dbReference type="Gene3D" id="3.40.50.150">
    <property type="entry name" value="Vaccinia Virus protein VP39"/>
    <property type="match status" value="1"/>
</dbReference>
<gene>
    <name evidence="4" type="ORF">OSH02_00480</name>
</gene>
<comment type="caution">
    <text evidence="4">The sequence shown here is derived from an EMBL/GenBank/DDBJ whole genome shotgun (WGS) entry which is preliminary data.</text>
</comment>
<evidence type="ECO:0000259" key="3">
    <source>
        <dbReference type="Pfam" id="PF13649"/>
    </source>
</evidence>
<evidence type="ECO:0000256" key="1">
    <source>
        <dbReference type="ARBA" id="ARBA00022603"/>
    </source>
</evidence>
<feature type="domain" description="Methyltransferase" evidence="3">
    <location>
        <begin position="43"/>
        <end position="138"/>
    </location>
</feature>
<keyword evidence="1 4" id="KW-0489">Methyltransferase</keyword>
<dbReference type="GO" id="GO:0008168">
    <property type="term" value="F:methyltransferase activity"/>
    <property type="evidence" value="ECO:0007669"/>
    <property type="project" value="UniProtKB-KW"/>
</dbReference>
<keyword evidence="2" id="KW-0808">Transferase</keyword>
<dbReference type="PANTHER" id="PTHR43861">
    <property type="entry name" value="TRANS-ACONITATE 2-METHYLTRANSFERASE-RELATED"/>
    <property type="match status" value="1"/>
</dbReference>
<evidence type="ECO:0000313" key="5">
    <source>
        <dbReference type="Proteomes" id="UP001208074"/>
    </source>
</evidence>
<proteinExistence type="predicted"/>
<dbReference type="Proteomes" id="UP001208074">
    <property type="component" value="Unassembled WGS sequence"/>
</dbReference>
<dbReference type="PANTHER" id="PTHR43861:SF1">
    <property type="entry name" value="TRANS-ACONITATE 2-METHYLTRANSFERASE"/>
    <property type="match status" value="1"/>
</dbReference>
<name>A0AAW5VLY8_9BURK</name>
<sequence length="245" mass="27976">MEKQHDYNAIGTIYEEFNRTSPARLAEVATVEQLLGDVNGKSVLDLACGYGFFGRRAYEQGAAKVVGVDISESMVNQAKDISRQQKEDIEFRVGDVLEMGVIGQFDRAIAAFLFNYSRSVQELEQMFQAVADNLKPDGRLVAYTVNPDFQLGKEDVAKYGLKVLTEEPYQEGFRHTAHFNVGPPIRFTYHRWSKEHYEAALAKAGFRSFRWQMSLLTQQALDAYSPDFWEDYKKNCPQISLLCER</sequence>
<dbReference type="EMBL" id="JAPKNB010000001">
    <property type="protein sequence ID" value="MCX5563831.1"/>
    <property type="molecule type" value="Genomic_DNA"/>
</dbReference>
<organism evidence="4 5">
    <name type="scientific">Alcaligenes phenolicus</name>
    <dbReference type="NCBI Taxonomy" id="232846"/>
    <lineage>
        <taxon>Bacteria</taxon>
        <taxon>Pseudomonadati</taxon>
        <taxon>Pseudomonadota</taxon>
        <taxon>Betaproteobacteria</taxon>
        <taxon>Burkholderiales</taxon>
        <taxon>Alcaligenaceae</taxon>
        <taxon>Alcaligenes</taxon>
    </lineage>
</organism>
<evidence type="ECO:0000313" key="4">
    <source>
        <dbReference type="EMBL" id="MCX5563831.1"/>
    </source>
</evidence>
<dbReference type="RefSeq" id="WP_026485238.1">
    <property type="nucleotide sequence ID" value="NZ_JAPKNB010000001.1"/>
</dbReference>
<evidence type="ECO:0000256" key="2">
    <source>
        <dbReference type="ARBA" id="ARBA00022679"/>
    </source>
</evidence>
<dbReference type="SUPFAM" id="SSF53335">
    <property type="entry name" value="S-adenosyl-L-methionine-dependent methyltransferases"/>
    <property type="match status" value="1"/>
</dbReference>
<dbReference type="Pfam" id="PF13649">
    <property type="entry name" value="Methyltransf_25"/>
    <property type="match status" value="1"/>
</dbReference>
<dbReference type="AlphaFoldDB" id="A0AAW5VLY8"/>
<dbReference type="CDD" id="cd02440">
    <property type="entry name" value="AdoMet_MTases"/>
    <property type="match status" value="1"/>
</dbReference>
<reference evidence="4" key="1">
    <citation type="submission" date="2022-11" db="EMBL/GenBank/DDBJ databases">
        <title>Biodiversity and phylogenetic relationships of bacteria.</title>
        <authorList>
            <person name="Machado R.A.R."/>
            <person name="Bhat A."/>
            <person name="Loulou A."/>
            <person name="Kallel S."/>
        </authorList>
    </citation>
    <scope>NUCLEOTIDE SEQUENCE</scope>
    <source>
        <strain evidence="4">DSM 16503</strain>
    </source>
</reference>
<dbReference type="InterPro" id="IPR041698">
    <property type="entry name" value="Methyltransf_25"/>
</dbReference>
<dbReference type="InterPro" id="IPR029063">
    <property type="entry name" value="SAM-dependent_MTases_sf"/>
</dbReference>
<dbReference type="GO" id="GO:0032259">
    <property type="term" value="P:methylation"/>
    <property type="evidence" value="ECO:0007669"/>
    <property type="project" value="UniProtKB-KW"/>
</dbReference>
<accession>A0AAW5VLY8</accession>
<protein>
    <submittedName>
        <fullName evidence="4">Class I SAM-dependent methyltransferase</fullName>
    </submittedName>
</protein>